<comment type="caution">
    <text evidence="22">The sequence shown here is derived from an EMBL/GenBank/DDBJ whole genome shotgun (WGS) entry which is preliminary data.</text>
</comment>
<organism evidence="22 23">
    <name type="scientific">Solea senegalensis</name>
    <name type="common">Senegalese sole</name>
    <dbReference type="NCBI Taxonomy" id="28829"/>
    <lineage>
        <taxon>Eukaryota</taxon>
        <taxon>Metazoa</taxon>
        <taxon>Chordata</taxon>
        <taxon>Craniata</taxon>
        <taxon>Vertebrata</taxon>
        <taxon>Euteleostomi</taxon>
        <taxon>Actinopterygii</taxon>
        <taxon>Neopterygii</taxon>
        <taxon>Teleostei</taxon>
        <taxon>Neoteleostei</taxon>
        <taxon>Acanthomorphata</taxon>
        <taxon>Carangaria</taxon>
        <taxon>Pleuronectiformes</taxon>
        <taxon>Pleuronectoidei</taxon>
        <taxon>Soleidae</taxon>
        <taxon>Solea</taxon>
    </lineage>
</organism>
<sequence>MLWVQFPTPVIDTLTRQAASCHSLTLRSLAVHTLHSSAMALQRALVSTTVLLLALFSSECWGRNEEERLIHYLFKVRGYNKELRPVETQQDAVDVYLALTLSNLISLKEVDETLLTNVWIDHWTDYRLSWNSSEFDGIEMLRLPPSMVWLPEIVLENNNDAQFQVAYYSNVLVGNTGLCYWLPPAIFRSSCSINVNYFPFDWQNCTLKFTSLTYNAKEIRMLLKEEEEEDKTSKWTVEWIIIDPASFTENGEWEIIHRPAKRNTYKHIPMESNKHQDITFYLVIKRKPLFYIVNIIIPCVLISFLASLVYYLPADSGEKMTLSISVLLAQSVFLLLISQRLPETSLSVPLIVKYLMFIMVLVTVVVLNCVVVLNLHFRTPSTHVMTEWTKRIFLERLPRILRMSHPADAEPQWDGALPRRSSSVGYIAKAEEYYTVKSRSELMFEKQSVRHGLRTRTTPAAVVNPQTDGDLTDQLYAEIKPAVDGANYIIKHMRNKNDYNEEKDNWSGIARTVDRLCLFLVTPVMTLGTIIIFLMGICNHPPPLPFQGDKHDYREENPRLL</sequence>
<evidence type="ECO:0000256" key="14">
    <source>
        <dbReference type="ARBA" id="ARBA00023286"/>
    </source>
</evidence>
<keyword evidence="9 19" id="KW-0472">Membrane</keyword>
<evidence type="ECO:0000256" key="1">
    <source>
        <dbReference type="ARBA" id="ARBA00003328"/>
    </source>
</evidence>
<dbReference type="FunFam" id="2.70.170.10:FF:000012">
    <property type="entry name" value="Nicotinic acetylcholine receptor subunit gamma"/>
    <property type="match status" value="1"/>
</dbReference>
<dbReference type="InterPro" id="IPR006201">
    <property type="entry name" value="Neur_channel"/>
</dbReference>
<evidence type="ECO:0000256" key="8">
    <source>
        <dbReference type="ARBA" id="ARBA00023065"/>
    </source>
</evidence>
<keyword evidence="4 19" id="KW-0812">Transmembrane</keyword>
<evidence type="ECO:0000259" key="21">
    <source>
        <dbReference type="Pfam" id="PF02932"/>
    </source>
</evidence>
<dbReference type="InterPro" id="IPR018000">
    <property type="entry name" value="Neurotransmitter_ion_chnl_CS"/>
</dbReference>
<evidence type="ECO:0000256" key="4">
    <source>
        <dbReference type="ARBA" id="ARBA00022692"/>
    </source>
</evidence>
<reference evidence="22 23" key="1">
    <citation type="journal article" date="2021" name="Sci. Rep.">
        <title>Chromosome anchoring in Senegalese sole (Solea senegalensis) reveals sex-associated markers and genome rearrangements in flatfish.</title>
        <authorList>
            <person name="Guerrero-Cozar I."/>
            <person name="Gomez-Garrido J."/>
            <person name="Berbel C."/>
            <person name="Martinez-Blanch J.F."/>
            <person name="Alioto T."/>
            <person name="Claros M.G."/>
            <person name="Gagnaire P.A."/>
            <person name="Manchado M."/>
        </authorList>
    </citation>
    <scope>NUCLEOTIDE SEQUENCE [LARGE SCALE GENOMIC DNA]</scope>
    <source>
        <strain evidence="22">Sse05_10M</strain>
    </source>
</reference>
<keyword evidence="8" id="KW-0406">Ion transport</keyword>
<keyword evidence="7" id="KW-0770">Synapse</keyword>
<feature type="transmembrane region" description="Helical" evidence="19">
    <location>
        <begin position="516"/>
        <end position="537"/>
    </location>
</feature>
<dbReference type="GO" id="GO:0005230">
    <property type="term" value="F:extracellular ligand-gated monoatomic ion channel activity"/>
    <property type="evidence" value="ECO:0007669"/>
    <property type="project" value="InterPro"/>
</dbReference>
<keyword evidence="23" id="KW-1185">Reference proteome</keyword>
<comment type="subcellular location">
    <subcellularLocation>
        <location evidence="16">Postsynaptic cell membrane</location>
        <topology evidence="16">Multi-pass membrane protein</topology>
    </subcellularLocation>
</comment>
<comment type="catalytic activity">
    <reaction evidence="17">
        <text>K(+)(in) = K(+)(out)</text>
        <dbReference type="Rhea" id="RHEA:29463"/>
        <dbReference type="ChEBI" id="CHEBI:29103"/>
    </reaction>
</comment>
<evidence type="ECO:0000256" key="5">
    <source>
        <dbReference type="ARBA" id="ARBA00022729"/>
    </source>
</evidence>
<proteinExistence type="predicted"/>
<evidence type="ECO:0000313" key="23">
    <source>
        <dbReference type="Proteomes" id="UP000693946"/>
    </source>
</evidence>
<accession>A0AAV6T3J6</accession>
<evidence type="ECO:0000256" key="19">
    <source>
        <dbReference type="SAM" id="Phobius"/>
    </source>
</evidence>
<feature type="transmembrane region" description="Helical" evidence="19">
    <location>
        <begin position="289"/>
        <end position="312"/>
    </location>
</feature>
<dbReference type="Pfam" id="PF02932">
    <property type="entry name" value="Neur_chan_memb"/>
    <property type="match status" value="1"/>
</dbReference>
<keyword evidence="5" id="KW-0732">Signal</keyword>
<keyword evidence="3" id="KW-1003">Cell membrane</keyword>
<feature type="transmembrane region" description="Helical" evidence="19">
    <location>
        <begin position="324"/>
        <end position="342"/>
    </location>
</feature>
<evidence type="ECO:0000256" key="10">
    <source>
        <dbReference type="ARBA" id="ARBA00023157"/>
    </source>
</evidence>
<evidence type="ECO:0000256" key="2">
    <source>
        <dbReference type="ARBA" id="ARBA00022448"/>
    </source>
</evidence>
<feature type="domain" description="Neurotransmitter-gated ion-channel ligand-binding" evidence="20">
    <location>
        <begin position="66"/>
        <end position="288"/>
    </location>
</feature>
<dbReference type="EMBL" id="JAGKHQ010000001">
    <property type="protein sequence ID" value="KAG7523959.1"/>
    <property type="molecule type" value="Genomic_DNA"/>
</dbReference>
<protein>
    <submittedName>
        <fullName evidence="22">Acetylcholine receptor subunit delta</fullName>
    </submittedName>
</protein>
<name>A0AAV6T3J6_SOLSE</name>
<dbReference type="Pfam" id="PF02931">
    <property type="entry name" value="Neur_chan_LBD"/>
    <property type="match status" value="1"/>
</dbReference>
<dbReference type="PROSITE" id="PS00236">
    <property type="entry name" value="NEUROTR_ION_CHANNEL"/>
    <property type="match status" value="1"/>
</dbReference>
<dbReference type="InterPro" id="IPR006029">
    <property type="entry name" value="Neurotrans-gated_channel_TM"/>
</dbReference>
<comment type="function">
    <text evidence="1">After binding acetylcholine, the AChR responds by an extensive change in conformation that affects all subunits and leads to opening of an ion-conducting channel across the plasma membrane.</text>
</comment>
<dbReference type="GO" id="GO:0045211">
    <property type="term" value="C:postsynaptic membrane"/>
    <property type="evidence" value="ECO:0007669"/>
    <property type="project" value="UniProtKB-SubCell"/>
</dbReference>
<keyword evidence="13" id="KW-0628">Postsynaptic cell membrane</keyword>
<evidence type="ECO:0000256" key="7">
    <source>
        <dbReference type="ARBA" id="ARBA00023018"/>
    </source>
</evidence>
<evidence type="ECO:0000256" key="18">
    <source>
        <dbReference type="ARBA" id="ARBA00036239"/>
    </source>
</evidence>
<gene>
    <name evidence="22" type="ORF">JOB18_004916</name>
</gene>
<evidence type="ECO:0000256" key="9">
    <source>
        <dbReference type="ARBA" id="ARBA00023136"/>
    </source>
</evidence>
<evidence type="ECO:0000256" key="17">
    <source>
        <dbReference type="ARBA" id="ARBA00034430"/>
    </source>
</evidence>
<dbReference type="Proteomes" id="UP000693946">
    <property type="component" value="Linkage Group LG1"/>
</dbReference>
<evidence type="ECO:0000256" key="3">
    <source>
        <dbReference type="ARBA" id="ARBA00022475"/>
    </source>
</evidence>
<keyword evidence="15" id="KW-0407">Ion channel</keyword>
<dbReference type="AlphaFoldDB" id="A0AAV6T3J6"/>
<keyword evidence="14" id="KW-1071">Ligand-gated ion channel</keyword>
<dbReference type="CDD" id="cd19064">
    <property type="entry name" value="LGIC_TM_nAChR"/>
    <property type="match status" value="1"/>
</dbReference>
<dbReference type="InterPro" id="IPR006202">
    <property type="entry name" value="Neur_chan_lig-bd"/>
</dbReference>
<evidence type="ECO:0000256" key="6">
    <source>
        <dbReference type="ARBA" id="ARBA00022989"/>
    </source>
</evidence>
<dbReference type="PANTHER" id="PTHR18945">
    <property type="entry name" value="NEUROTRANSMITTER GATED ION CHANNEL"/>
    <property type="match status" value="1"/>
</dbReference>
<evidence type="ECO:0000259" key="20">
    <source>
        <dbReference type="Pfam" id="PF02931"/>
    </source>
</evidence>
<keyword evidence="10" id="KW-1015">Disulfide bond</keyword>
<dbReference type="GO" id="GO:0004888">
    <property type="term" value="F:transmembrane signaling receptor activity"/>
    <property type="evidence" value="ECO:0007669"/>
    <property type="project" value="InterPro"/>
</dbReference>
<evidence type="ECO:0000256" key="12">
    <source>
        <dbReference type="ARBA" id="ARBA00023180"/>
    </source>
</evidence>
<dbReference type="FunFam" id="1.20.58.390:FF:000010">
    <property type="entry name" value="Nicotinic acetylcholine receptor subunit epsilon"/>
    <property type="match status" value="1"/>
</dbReference>
<evidence type="ECO:0000256" key="11">
    <source>
        <dbReference type="ARBA" id="ARBA00023170"/>
    </source>
</evidence>
<keyword evidence="12" id="KW-0325">Glycoprotein</keyword>
<comment type="catalytic activity">
    <reaction evidence="18">
        <text>Na(+)(in) = Na(+)(out)</text>
        <dbReference type="Rhea" id="RHEA:34963"/>
        <dbReference type="ChEBI" id="CHEBI:29101"/>
    </reaction>
</comment>
<feature type="transmembrane region" description="Helical" evidence="19">
    <location>
        <begin position="354"/>
        <end position="375"/>
    </location>
</feature>
<evidence type="ECO:0000256" key="15">
    <source>
        <dbReference type="ARBA" id="ARBA00023303"/>
    </source>
</evidence>
<evidence type="ECO:0000313" key="22">
    <source>
        <dbReference type="EMBL" id="KAG7523959.1"/>
    </source>
</evidence>
<keyword evidence="6 19" id="KW-1133">Transmembrane helix</keyword>
<evidence type="ECO:0000256" key="13">
    <source>
        <dbReference type="ARBA" id="ARBA00023257"/>
    </source>
</evidence>
<feature type="domain" description="Neurotransmitter-gated ion-channel transmembrane" evidence="21">
    <location>
        <begin position="295"/>
        <end position="533"/>
    </location>
</feature>
<evidence type="ECO:0000256" key="16">
    <source>
        <dbReference type="ARBA" id="ARBA00034104"/>
    </source>
</evidence>
<keyword evidence="2" id="KW-0813">Transport</keyword>
<keyword evidence="11 22" id="KW-0675">Receptor</keyword>